<keyword evidence="11" id="KW-0479">Metal-binding</keyword>
<reference evidence="13 14" key="1">
    <citation type="submission" date="2017-08" db="EMBL/GenBank/DDBJ databases">
        <title>Infants hospitalized years apart are colonized by the same room-sourced microbial strains.</title>
        <authorList>
            <person name="Brooks B."/>
            <person name="Olm M.R."/>
            <person name="Firek B.A."/>
            <person name="Baker R."/>
            <person name="Thomas B.C."/>
            <person name="Morowitz M.J."/>
            <person name="Banfield J.F."/>
        </authorList>
    </citation>
    <scope>NUCLEOTIDE SEQUENCE [LARGE SCALE GENOMIC DNA]</scope>
    <source>
        <strain evidence="13">S2_005_003_R2_41</strain>
    </source>
</reference>
<comment type="cofactor">
    <cofactor evidence="1">
        <name>Fe(2+)</name>
        <dbReference type="ChEBI" id="CHEBI:29033"/>
    </cofactor>
</comment>
<accession>A0A2W5QHT0</accession>
<dbReference type="InterPro" id="IPR026992">
    <property type="entry name" value="DIOX_N"/>
</dbReference>
<comment type="caution">
    <text evidence="13">The sequence shown here is derived from an EMBL/GenBank/DDBJ whole genome shotgun (WGS) entry which is preliminary data.</text>
</comment>
<keyword evidence="6" id="KW-0266">Ethylene biosynthesis</keyword>
<dbReference type="InterPro" id="IPR044861">
    <property type="entry name" value="IPNS-like_FE2OG_OXY"/>
</dbReference>
<dbReference type="PROSITE" id="PS51471">
    <property type="entry name" value="FE2OG_OXY"/>
    <property type="match status" value="1"/>
</dbReference>
<dbReference type="InterPro" id="IPR005123">
    <property type="entry name" value="Oxoglu/Fe-dep_dioxygenase_dom"/>
</dbReference>
<comment type="catalytic activity">
    <reaction evidence="9">
        <text>2-oxoglutarate + O2 + 2 H(+) = ethene + 3 CO2 + H2O</text>
        <dbReference type="Rhea" id="RHEA:31523"/>
        <dbReference type="ChEBI" id="CHEBI:15377"/>
        <dbReference type="ChEBI" id="CHEBI:15378"/>
        <dbReference type="ChEBI" id="CHEBI:15379"/>
        <dbReference type="ChEBI" id="CHEBI:16526"/>
        <dbReference type="ChEBI" id="CHEBI:16810"/>
        <dbReference type="ChEBI" id="CHEBI:18153"/>
        <dbReference type="EC" id="1.13.12.19"/>
    </reaction>
</comment>
<keyword evidence="11" id="KW-0560">Oxidoreductase</keyword>
<dbReference type="Pfam" id="PF14226">
    <property type="entry name" value="DIOX_N"/>
    <property type="match status" value="1"/>
</dbReference>
<evidence type="ECO:0000256" key="2">
    <source>
        <dbReference type="ARBA" id="ARBA00004767"/>
    </source>
</evidence>
<dbReference type="Gene3D" id="2.60.120.330">
    <property type="entry name" value="B-lactam Antibiotic, Isopenicillin N Synthase, Chain"/>
    <property type="match status" value="1"/>
</dbReference>
<feature type="domain" description="Fe2OG dioxygenase" evidence="12">
    <location>
        <begin position="173"/>
        <end position="274"/>
    </location>
</feature>
<dbReference type="Proteomes" id="UP000249135">
    <property type="component" value="Unassembled WGS sequence"/>
</dbReference>
<gene>
    <name evidence="13" type="ORF">DI563_06400</name>
</gene>
<sequence length="324" mass="36276">MTHIPVIDLQAAFAGNDAARAGAAAQLRHACENIGFLYIQGHGVDQALVDATFAAARRFHDQPLEQKLKIRVNENMQGYMPVHGSTTRTSALAGKSKPNENEAFFLQREIPPTHPKFGFPQRTANVWPEGLPGFKETVLAYYKAMDELVDRLLPVYALALDMPPDFFSGAFRESMSTLRLTHYPEMEYGEGSYGVAPHTDSSFITLLAQNKVAGLQLMSQQGEWIDAPAIDGTFVVNTGDMLHRWSNGRFLSTPHRAYNLSSTERYAIPYFCHPDPEYPMVCIPSCTSGANPPRFPTQTSLEYIEWHKSRSYHHINQELKEVVA</sequence>
<evidence type="ECO:0000256" key="5">
    <source>
        <dbReference type="ARBA" id="ARBA00019045"/>
    </source>
</evidence>
<dbReference type="GO" id="GO:0102276">
    <property type="term" value="F:2-oxoglutarate oxygenase/decarboxylase (ethylene-forming) activity"/>
    <property type="evidence" value="ECO:0007669"/>
    <property type="project" value="UniProtKB-EC"/>
</dbReference>
<evidence type="ECO:0000256" key="7">
    <source>
        <dbReference type="ARBA" id="ARBA00031011"/>
    </source>
</evidence>
<proteinExistence type="inferred from homology"/>
<keyword evidence="11" id="KW-0408">Iron</keyword>
<comment type="pathway">
    <text evidence="2">Alkene biosynthesis; ethylene biosynthesis via 2-oxoglutarate.</text>
</comment>
<dbReference type="SUPFAM" id="SSF51197">
    <property type="entry name" value="Clavaminate synthase-like"/>
    <property type="match status" value="1"/>
</dbReference>
<evidence type="ECO:0000313" key="14">
    <source>
        <dbReference type="Proteomes" id="UP000249135"/>
    </source>
</evidence>
<dbReference type="EMBL" id="QFPP01000046">
    <property type="protein sequence ID" value="PZQ76676.1"/>
    <property type="molecule type" value="Genomic_DNA"/>
</dbReference>
<evidence type="ECO:0000256" key="9">
    <source>
        <dbReference type="ARBA" id="ARBA00047725"/>
    </source>
</evidence>
<evidence type="ECO:0000256" key="11">
    <source>
        <dbReference type="RuleBase" id="RU003682"/>
    </source>
</evidence>
<evidence type="ECO:0000256" key="1">
    <source>
        <dbReference type="ARBA" id="ARBA00001954"/>
    </source>
</evidence>
<evidence type="ECO:0000256" key="10">
    <source>
        <dbReference type="ARBA" id="ARBA00049359"/>
    </source>
</evidence>
<dbReference type="InterPro" id="IPR050231">
    <property type="entry name" value="Iron_ascorbate_oxido_reductase"/>
</dbReference>
<dbReference type="Pfam" id="PF03171">
    <property type="entry name" value="2OG-FeII_Oxy"/>
    <property type="match status" value="1"/>
</dbReference>
<dbReference type="EC" id="1.13.12.19" evidence="4"/>
<organism evidence="13 14">
    <name type="scientific">Variovorax paradoxus</name>
    <dbReference type="NCBI Taxonomy" id="34073"/>
    <lineage>
        <taxon>Bacteria</taxon>
        <taxon>Pseudomonadati</taxon>
        <taxon>Pseudomonadota</taxon>
        <taxon>Betaproteobacteria</taxon>
        <taxon>Burkholderiales</taxon>
        <taxon>Comamonadaceae</taxon>
        <taxon>Variovorax</taxon>
    </lineage>
</organism>
<evidence type="ECO:0000256" key="8">
    <source>
        <dbReference type="ARBA" id="ARBA00031282"/>
    </source>
</evidence>
<comment type="catalytic activity">
    <reaction evidence="10">
        <text>L-arginine + 2-oxoglutarate + O2 = guanidine + L-glutamate 5-semialdehyde + succinate + CO2</text>
        <dbReference type="Rhea" id="RHEA:31535"/>
        <dbReference type="ChEBI" id="CHEBI:15379"/>
        <dbReference type="ChEBI" id="CHEBI:16526"/>
        <dbReference type="ChEBI" id="CHEBI:16810"/>
        <dbReference type="ChEBI" id="CHEBI:30031"/>
        <dbReference type="ChEBI" id="CHEBI:30087"/>
        <dbReference type="ChEBI" id="CHEBI:32682"/>
        <dbReference type="ChEBI" id="CHEBI:58066"/>
        <dbReference type="EC" id="1.14.20.7"/>
    </reaction>
</comment>
<dbReference type="PANTHER" id="PTHR47990">
    <property type="entry name" value="2-OXOGLUTARATE (2OG) AND FE(II)-DEPENDENT OXYGENASE SUPERFAMILY PROTEIN-RELATED"/>
    <property type="match status" value="1"/>
</dbReference>
<evidence type="ECO:0000256" key="3">
    <source>
        <dbReference type="ARBA" id="ARBA00012293"/>
    </source>
</evidence>
<dbReference type="GO" id="GO:0009693">
    <property type="term" value="P:ethylene biosynthetic process"/>
    <property type="evidence" value="ECO:0007669"/>
    <property type="project" value="UniProtKB-KW"/>
</dbReference>
<evidence type="ECO:0000256" key="4">
    <source>
        <dbReference type="ARBA" id="ARBA00012531"/>
    </source>
</evidence>
<dbReference type="EC" id="1.14.20.7" evidence="3"/>
<dbReference type="InterPro" id="IPR027443">
    <property type="entry name" value="IPNS-like_sf"/>
</dbReference>
<protein>
    <recommendedName>
        <fullName evidence="5">2-oxoglutarate-dependent ethylene/succinate-forming enzyme</fullName>
        <ecNumber evidence="4">1.13.12.19</ecNumber>
        <ecNumber evidence="3">1.14.20.7</ecNumber>
    </recommendedName>
    <alternativeName>
        <fullName evidence="7">2-oxoglutarate dioxygenase (ethylene-forming)</fullName>
    </alternativeName>
    <alternativeName>
        <fullName evidence="8">2-oxoglutarate/L-arginine monooxygenase/decarboxylase (succinate-forming)</fullName>
    </alternativeName>
</protein>
<dbReference type="GO" id="GO:0046872">
    <property type="term" value="F:metal ion binding"/>
    <property type="evidence" value="ECO:0007669"/>
    <property type="project" value="UniProtKB-KW"/>
</dbReference>
<dbReference type="AlphaFoldDB" id="A0A2W5QHT0"/>
<evidence type="ECO:0000259" key="12">
    <source>
        <dbReference type="PROSITE" id="PS51471"/>
    </source>
</evidence>
<name>A0A2W5QHT0_VARPD</name>
<comment type="similarity">
    <text evidence="11">Belongs to the iron/ascorbate-dependent oxidoreductase family.</text>
</comment>
<evidence type="ECO:0000256" key="6">
    <source>
        <dbReference type="ARBA" id="ARBA00022666"/>
    </source>
</evidence>
<dbReference type="PRINTS" id="PR00682">
    <property type="entry name" value="IPNSYNTHASE"/>
</dbReference>
<evidence type="ECO:0000313" key="13">
    <source>
        <dbReference type="EMBL" id="PZQ76676.1"/>
    </source>
</evidence>